<dbReference type="PANTHER" id="PTHR10822">
    <property type="entry name" value="GLYPICAN"/>
    <property type="match status" value="1"/>
</dbReference>
<feature type="compositionally biased region" description="Basic and acidic residues" evidence="13">
    <location>
        <begin position="565"/>
        <end position="586"/>
    </location>
</feature>
<dbReference type="GO" id="GO:0005886">
    <property type="term" value="C:plasma membrane"/>
    <property type="evidence" value="ECO:0007669"/>
    <property type="project" value="UniProtKB-SubCell"/>
</dbReference>
<comment type="subcellular location">
    <subcellularLocation>
        <location evidence="1 12">Cell membrane</location>
        <topology evidence="1 12">Lipid-anchor</topology>
        <topology evidence="1 12">GPI-anchor</topology>
    </subcellularLocation>
</comment>
<dbReference type="AlphaFoldDB" id="A0A336KHF0"/>
<reference evidence="15" key="1">
    <citation type="submission" date="2018-04" db="EMBL/GenBank/DDBJ databases">
        <authorList>
            <person name="Go L.Y."/>
            <person name="Mitchell J.A."/>
        </authorList>
    </citation>
    <scope>NUCLEOTIDE SEQUENCE</scope>
    <source>
        <tissue evidence="15">Whole organism</tissue>
    </source>
</reference>
<dbReference type="InterPro" id="IPR001863">
    <property type="entry name" value="Glypican"/>
</dbReference>
<keyword evidence="8" id="KW-0325">Glycoprotein</keyword>
<dbReference type="PANTHER" id="PTHR10822:SF30">
    <property type="entry name" value="DALLY-LIKE, ISOFORM A"/>
    <property type="match status" value="1"/>
</dbReference>
<dbReference type="GO" id="GO:0005576">
    <property type="term" value="C:extracellular region"/>
    <property type="evidence" value="ECO:0007669"/>
    <property type="project" value="TreeGrafter"/>
</dbReference>
<dbReference type="GO" id="GO:0098552">
    <property type="term" value="C:side of membrane"/>
    <property type="evidence" value="ECO:0007669"/>
    <property type="project" value="UniProtKB-KW"/>
</dbReference>
<evidence type="ECO:0000256" key="13">
    <source>
        <dbReference type="SAM" id="MobiDB-lite"/>
    </source>
</evidence>
<evidence type="ECO:0000313" key="16">
    <source>
        <dbReference type="EMBL" id="SSX24224.1"/>
    </source>
</evidence>
<evidence type="ECO:0000256" key="4">
    <source>
        <dbReference type="ARBA" id="ARBA00022622"/>
    </source>
</evidence>
<dbReference type="GO" id="GO:0009986">
    <property type="term" value="C:cell surface"/>
    <property type="evidence" value="ECO:0007669"/>
    <property type="project" value="TreeGrafter"/>
</dbReference>
<name>A0A336KHF0_CULSO</name>
<comment type="similarity">
    <text evidence="2 11">Belongs to the glypican family.</text>
</comment>
<evidence type="ECO:0000256" key="11">
    <source>
        <dbReference type="RuleBase" id="RU003518"/>
    </source>
</evidence>
<keyword evidence="10 12" id="KW-0449">Lipoprotein</keyword>
<keyword evidence="5 14" id="KW-0732">Signal</keyword>
<keyword evidence="3" id="KW-1003">Cell membrane</keyword>
<evidence type="ECO:0000256" key="9">
    <source>
        <dbReference type="ARBA" id="ARBA00023207"/>
    </source>
</evidence>
<feature type="region of interest" description="Disordered" evidence="13">
    <location>
        <begin position="565"/>
        <end position="615"/>
    </location>
</feature>
<gene>
    <name evidence="15" type="primary">CSON010509</name>
</gene>
<dbReference type="EMBL" id="UFQS01000429">
    <property type="protein sequence ID" value="SSX03859.1"/>
    <property type="molecule type" value="Genomic_DNA"/>
</dbReference>
<dbReference type="EMBL" id="UFQT01000429">
    <property type="protein sequence ID" value="SSX24224.1"/>
    <property type="molecule type" value="Genomic_DNA"/>
</dbReference>
<dbReference type="OMA" id="WNHFVEA"/>
<feature type="chain" id="PRO_5036062042" evidence="14">
    <location>
        <begin position="31"/>
        <end position="644"/>
    </location>
</feature>
<dbReference type="GO" id="GO:0045202">
    <property type="term" value="C:synapse"/>
    <property type="evidence" value="ECO:0007669"/>
    <property type="project" value="TreeGrafter"/>
</dbReference>
<evidence type="ECO:0000256" key="3">
    <source>
        <dbReference type="ARBA" id="ARBA00022475"/>
    </source>
</evidence>
<evidence type="ECO:0000256" key="2">
    <source>
        <dbReference type="ARBA" id="ARBA00010260"/>
    </source>
</evidence>
<keyword evidence="6 12" id="KW-0654">Proteoglycan</keyword>
<sequence>MYMLSKKTSKKIVILLSILMQLVCYHCVSSSNTIKNAISMNCSLVKNDFKSRLAGLEQIPETPLKGISLRFCDNTQLSSCCSQSMEMKLVNIANSQLENYTKELIQKLATILKLRAQKFNENFKDLLNASKIEFHDMFKRTYGVIYEQNAHVFSDMFNELEGYYAHGKVDLIEAMDSFFNILYQKMFTVINMQYQFDDKYLGCVGEHMKSLKPFGDVPDKFSLTLKRSLVATRTYAQALKTAADITKNLQHVRTTPECVSAVASMSVCGLCVGKVEKPCSAFCINVMKSCFESSFSDLSLEWDNFVSAMEKLSERLLGSFNIVVVVEPINIKISEAIMNFQDSGLEITNKIFQECGKPKLQGSFSKTRRSVVLSNFTTLEKKNTRIRRAAKQDGRHHESLITLENNGRKNRKKNKNKRPQYPEHAEEPIIDRLIKDIRQKVKDSKKFWSNLAFQMCNNENIIASSNENKCWTGQLDFIRQSISSSTNKNTQVEQQVANSRYSSVISHQLYKLRNVNNQLKNAFNGMDVAWSDQDESGSGSGEGENNEYGSGFGLIIDSVDPQLQEKNKENNRDETFSKDYTEEPKIQTEPTHINPIRPIPSSTEPVPKHAGSAPSSEISPIKALLMYLLPICIAWFGGLMSDLL</sequence>
<dbReference type="GO" id="GO:0016477">
    <property type="term" value="P:cell migration"/>
    <property type="evidence" value="ECO:0007669"/>
    <property type="project" value="TreeGrafter"/>
</dbReference>
<reference evidence="16" key="2">
    <citation type="submission" date="2018-07" db="EMBL/GenBank/DDBJ databases">
        <authorList>
            <person name="Quirk P.G."/>
            <person name="Krulwich T.A."/>
        </authorList>
    </citation>
    <scope>NUCLEOTIDE SEQUENCE</scope>
</reference>
<accession>A0A336KHF0</accession>
<evidence type="ECO:0000313" key="15">
    <source>
        <dbReference type="EMBL" id="SSX03859.1"/>
    </source>
</evidence>
<protein>
    <submittedName>
        <fullName evidence="15">CSON010509 protein</fullName>
    </submittedName>
</protein>
<keyword evidence="7 12" id="KW-0472">Membrane</keyword>
<keyword evidence="4 12" id="KW-0336">GPI-anchor</keyword>
<organism evidence="15">
    <name type="scientific">Culicoides sonorensis</name>
    <name type="common">Biting midge</name>
    <dbReference type="NCBI Taxonomy" id="179676"/>
    <lineage>
        <taxon>Eukaryota</taxon>
        <taxon>Metazoa</taxon>
        <taxon>Ecdysozoa</taxon>
        <taxon>Arthropoda</taxon>
        <taxon>Hexapoda</taxon>
        <taxon>Insecta</taxon>
        <taxon>Pterygota</taxon>
        <taxon>Neoptera</taxon>
        <taxon>Endopterygota</taxon>
        <taxon>Diptera</taxon>
        <taxon>Nematocera</taxon>
        <taxon>Chironomoidea</taxon>
        <taxon>Ceratopogonidae</taxon>
        <taxon>Ceratopogoninae</taxon>
        <taxon>Culicoides</taxon>
        <taxon>Monoculicoides</taxon>
    </lineage>
</organism>
<keyword evidence="9 12" id="KW-0357">Heparan sulfate</keyword>
<feature type="region of interest" description="Disordered" evidence="13">
    <location>
        <begin position="389"/>
        <end position="427"/>
    </location>
</feature>
<dbReference type="GO" id="GO:0009966">
    <property type="term" value="P:regulation of signal transduction"/>
    <property type="evidence" value="ECO:0007669"/>
    <property type="project" value="InterPro"/>
</dbReference>
<feature type="compositionally biased region" description="Basic residues" evidence="13">
    <location>
        <begin position="408"/>
        <end position="418"/>
    </location>
</feature>
<dbReference type="Pfam" id="PF01153">
    <property type="entry name" value="Glypican"/>
    <property type="match status" value="2"/>
</dbReference>
<dbReference type="VEuPathDB" id="VectorBase:CSON010509"/>
<evidence type="ECO:0000256" key="5">
    <source>
        <dbReference type="ARBA" id="ARBA00022729"/>
    </source>
</evidence>
<feature type="compositionally biased region" description="Basic and acidic residues" evidence="13">
    <location>
        <begin position="390"/>
        <end position="399"/>
    </location>
</feature>
<evidence type="ECO:0000256" key="10">
    <source>
        <dbReference type="ARBA" id="ARBA00023288"/>
    </source>
</evidence>
<comment type="function">
    <text evidence="12">Cell surface proteoglycan.</text>
</comment>
<proteinExistence type="inferred from homology"/>
<evidence type="ECO:0000256" key="14">
    <source>
        <dbReference type="SAM" id="SignalP"/>
    </source>
</evidence>
<dbReference type="GO" id="GO:1905475">
    <property type="term" value="P:regulation of protein localization to membrane"/>
    <property type="evidence" value="ECO:0007669"/>
    <property type="project" value="TreeGrafter"/>
</dbReference>
<evidence type="ECO:0000256" key="12">
    <source>
        <dbReference type="RuleBase" id="RU003519"/>
    </source>
</evidence>
<evidence type="ECO:0000256" key="7">
    <source>
        <dbReference type="ARBA" id="ARBA00023136"/>
    </source>
</evidence>
<evidence type="ECO:0000256" key="1">
    <source>
        <dbReference type="ARBA" id="ARBA00004609"/>
    </source>
</evidence>
<evidence type="ECO:0000256" key="6">
    <source>
        <dbReference type="ARBA" id="ARBA00022974"/>
    </source>
</evidence>
<feature type="signal peptide" evidence="14">
    <location>
        <begin position="1"/>
        <end position="30"/>
    </location>
</feature>
<evidence type="ECO:0000256" key="8">
    <source>
        <dbReference type="ARBA" id="ARBA00023180"/>
    </source>
</evidence>